<evidence type="ECO:0000256" key="2">
    <source>
        <dbReference type="SAM" id="SignalP"/>
    </source>
</evidence>
<organism evidence="4 5">
    <name type="scientific">Scyliorhinus torazame</name>
    <name type="common">Cloudy catshark</name>
    <name type="synonym">Catulus torazame</name>
    <dbReference type="NCBI Taxonomy" id="75743"/>
    <lineage>
        <taxon>Eukaryota</taxon>
        <taxon>Metazoa</taxon>
        <taxon>Chordata</taxon>
        <taxon>Craniata</taxon>
        <taxon>Vertebrata</taxon>
        <taxon>Chondrichthyes</taxon>
        <taxon>Elasmobranchii</taxon>
        <taxon>Galeomorphii</taxon>
        <taxon>Galeoidea</taxon>
        <taxon>Carcharhiniformes</taxon>
        <taxon>Scyliorhinidae</taxon>
        <taxon>Scyliorhinus</taxon>
    </lineage>
</organism>
<accession>A0A401P2B3</accession>
<keyword evidence="2" id="KW-0732">Signal</keyword>
<feature type="transmembrane region" description="Helical" evidence="1">
    <location>
        <begin position="275"/>
        <end position="300"/>
    </location>
</feature>
<feature type="signal peptide" evidence="2">
    <location>
        <begin position="1"/>
        <end position="19"/>
    </location>
</feature>
<dbReference type="SUPFAM" id="SSF48726">
    <property type="entry name" value="Immunoglobulin"/>
    <property type="match status" value="2"/>
</dbReference>
<keyword evidence="1" id="KW-0472">Membrane</keyword>
<evidence type="ECO:0000259" key="3">
    <source>
        <dbReference type="PROSITE" id="PS50835"/>
    </source>
</evidence>
<keyword evidence="1" id="KW-1133">Transmembrane helix</keyword>
<dbReference type="SMART" id="SM00409">
    <property type="entry name" value="IG"/>
    <property type="match status" value="2"/>
</dbReference>
<sequence>MLVALVCIIAMAICTGGFSEDGWSAETPDKVTGREGKATILFCKFPHPQLGYKGQNNTGPVTGMKGDSVTLPCTFTPPDRFASSLTVLWMKGDPYTECTVFNHTRPLAADSRVTDSVTVNEEDRYGLIGNLTQGDASLRISDLQLNDTNDYFCHVHIKRRRREYVIRDVTRLRVVAPATILELSAVRDGITGGTIVCRVEGEPPANITWIDPENSTVHEDSSDTTVTRVPGKYQTVGRFLDPTLRGTYSCVAVNEHGREVRQIRLATAGFNYSNFIIGMFCLIPLVKFLLLLITGIILFIKIKD</sequence>
<dbReference type="PANTHER" id="PTHR46942">
    <property type="entry name" value="SIALIC ACID-BINDING IG-LIKE LECTIN 15"/>
    <property type="match status" value="1"/>
</dbReference>
<dbReference type="AlphaFoldDB" id="A0A401P2B3"/>
<dbReference type="InterPro" id="IPR013098">
    <property type="entry name" value="Ig_I-set"/>
</dbReference>
<dbReference type="Pfam" id="PF07686">
    <property type="entry name" value="V-set"/>
    <property type="match status" value="1"/>
</dbReference>
<dbReference type="InterPro" id="IPR013106">
    <property type="entry name" value="Ig_V-set"/>
</dbReference>
<feature type="chain" id="PRO_5019259140" description="Ig-like domain-containing protein" evidence="2">
    <location>
        <begin position="20"/>
        <end position="304"/>
    </location>
</feature>
<evidence type="ECO:0000313" key="4">
    <source>
        <dbReference type="EMBL" id="GCB67274.1"/>
    </source>
</evidence>
<gene>
    <name evidence="4" type="ORF">scyTo_0015104</name>
</gene>
<evidence type="ECO:0000313" key="5">
    <source>
        <dbReference type="Proteomes" id="UP000288216"/>
    </source>
</evidence>
<dbReference type="EMBL" id="BFAA01008398">
    <property type="protein sequence ID" value="GCB67274.1"/>
    <property type="molecule type" value="Genomic_DNA"/>
</dbReference>
<protein>
    <recommendedName>
        <fullName evidence="3">Ig-like domain-containing protein</fullName>
    </recommendedName>
</protein>
<keyword evidence="5" id="KW-1185">Reference proteome</keyword>
<dbReference type="InterPro" id="IPR042836">
    <property type="entry name" value="SIG15"/>
</dbReference>
<dbReference type="GO" id="GO:2001204">
    <property type="term" value="P:regulation of osteoclast development"/>
    <property type="evidence" value="ECO:0007669"/>
    <property type="project" value="TreeGrafter"/>
</dbReference>
<comment type="caution">
    <text evidence="4">The sequence shown here is derived from an EMBL/GenBank/DDBJ whole genome shotgun (WGS) entry which is preliminary data.</text>
</comment>
<feature type="domain" description="Ig-like" evidence="3">
    <location>
        <begin position="177"/>
        <end position="266"/>
    </location>
</feature>
<dbReference type="InterPro" id="IPR036179">
    <property type="entry name" value="Ig-like_dom_sf"/>
</dbReference>
<dbReference type="OMA" id="LANITWV"/>
<dbReference type="SMART" id="SM00406">
    <property type="entry name" value="IGv"/>
    <property type="match status" value="1"/>
</dbReference>
<dbReference type="STRING" id="75743.A0A401P2B3"/>
<dbReference type="OrthoDB" id="6152887at2759"/>
<keyword evidence="1" id="KW-0812">Transmembrane</keyword>
<dbReference type="Gene3D" id="2.60.40.10">
    <property type="entry name" value="Immunoglobulins"/>
    <property type="match status" value="2"/>
</dbReference>
<dbReference type="InterPro" id="IPR007110">
    <property type="entry name" value="Ig-like_dom"/>
</dbReference>
<dbReference type="Pfam" id="PF07679">
    <property type="entry name" value="I-set"/>
    <property type="match status" value="1"/>
</dbReference>
<dbReference type="InterPro" id="IPR003599">
    <property type="entry name" value="Ig_sub"/>
</dbReference>
<dbReference type="PANTHER" id="PTHR46942:SF1">
    <property type="entry name" value="SIALIC ACID-BINDING IG-LIKE LECTIN 15"/>
    <property type="match status" value="1"/>
</dbReference>
<evidence type="ECO:0000256" key="1">
    <source>
        <dbReference type="SAM" id="Phobius"/>
    </source>
</evidence>
<feature type="domain" description="Ig-like" evidence="3">
    <location>
        <begin position="48"/>
        <end position="170"/>
    </location>
</feature>
<dbReference type="GO" id="GO:0032956">
    <property type="term" value="P:regulation of actin cytoskeleton organization"/>
    <property type="evidence" value="ECO:0007669"/>
    <property type="project" value="TreeGrafter"/>
</dbReference>
<dbReference type="InterPro" id="IPR013783">
    <property type="entry name" value="Ig-like_fold"/>
</dbReference>
<dbReference type="GO" id="GO:0045124">
    <property type="term" value="P:regulation of bone resorption"/>
    <property type="evidence" value="ECO:0007669"/>
    <property type="project" value="TreeGrafter"/>
</dbReference>
<dbReference type="PROSITE" id="PS50835">
    <property type="entry name" value="IG_LIKE"/>
    <property type="match status" value="2"/>
</dbReference>
<name>A0A401P2B3_SCYTO</name>
<reference evidence="4 5" key="1">
    <citation type="journal article" date="2018" name="Nat. Ecol. Evol.">
        <title>Shark genomes provide insights into elasmobranch evolution and the origin of vertebrates.</title>
        <authorList>
            <person name="Hara Y"/>
            <person name="Yamaguchi K"/>
            <person name="Onimaru K"/>
            <person name="Kadota M"/>
            <person name="Koyanagi M"/>
            <person name="Keeley SD"/>
            <person name="Tatsumi K"/>
            <person name="Tanaka K"/>
            <person name="Motone F"/>
            <person name="Kageyama Y"/>
            <person name="Nozu R"/>
            <person name="Adachi N"/>
            <person name="Nishimura O"/>
            <person name="Nakagawa R"/>
            <person name="Tanegashima C"/>
            <person name="Kiyatake I"/>
            <person name="Matsumoto R"/>
            <person name="Murakumo K"/>
            <person name="Nishida K"/>
            <person name="Terakita A"/>
            <person name="Kuratani S"/>
            <person name="Sato K"/>
            <person name="Hyodo S Kuraku.S."/>
        </authorList>
    </citation>
    <scope>NUCLEOTIDE SEQUENCE [LARGE SCALE GENOMIC DNA]</scope>
</reference>
<proteinExistence type="predicted"/>
<dbReference type="GO" id="GO:0005886">
    <property type="term" value="C:plasma membrane"/>
    <property type="evidence" value="ECO:0007669"/>
    <property type="project" value="TreeGrafter"/>
</dbReference>
<dbReference type="Proteomes" id="UP000288216">
    <property type="component" value="Unassembled WGS sequence"/>
</dbReference>